<dbReference type="EMBL" id="JSAN01000035">
    <property type="protein sequence ID" value="KIC73167.1"/>
    <property type="molecule type" value="Genomic_DNA"/>
</dbReference>
<gene>
    <name evidence="2" type="primary">insD</name>
    <name evidence="2" type="ORF">DB44_BL00070</name>
</gene>
<name>A0A0C1K169_9BACT</name>
<proteinExistence type="predicted"/>
<protein>
    <submittedName>
        <fullName evidence="2">Transposase InsD for insertion element IS2A/D/F/H/I/K</fullName>
    </submittedName>
</protein>
<feature type="domain" description="HTH-like" evidence="1">
    <location>
        <begin position="53"/>
        <end position="113"/>
    </location>
</feature>
<organism evidence="2 3">
    <name type="scientific">Candidatus Protochlamydia amoebophila</name>
    <dbReference type="NCBI Taxonomy" id="362787"/>
    <lineage>
        <taxon>Bacteria</taxon>
        <taxon>Pseudomonadati</taxon>
        <taxon>Chlamydiota</taxon>
        <taxon>Chlamydiia</taxon>
        <taxon>Parachlamydiales</taxon>
        <taxon>Parachlamydiaceae</taxon>
        <taxon>Candidatus Protochlamydia</taxon>
    </lineage>
</organism>
<accession>A0A0C1K169</accession>
<sequence length="173" mass="20227">MTVQTHLAAAIAKLKRFSLRKIAKVMEVSRSNLIEQLKEHLPHQPVFYSKAENEQVLALIKEVVKDRPTYGYRRVHAIVNSLLKEKKLKVINHKRVFRLMRQHHLLLQRPNRRPKRLHTGKVETLYSNTRWCSDSFSIQCLNGDRVHVAFSLDTCDREVMRYIASTIGIDGQM</sequence>
<dbReference type="InterPro" id="IPR025948">
    <property type="entry name" value="HTH-like_dom"/>
</dbReference>
<evidence type="ECO:0000313" key="3">
    <source>
        <dbReference type="Proteomes" id="UP000031465"/>
    </source>
</evidence>
<comment type="caution">
    <text evidence="2">The sequence shown here is derived from an EMBL/GenBank/DDBJ whole genome shotgun (WGS) entry which is preliminary data.</text>
</comment>
<reference evidence="2 3" key="1">
    <citation type="journal article" date="2014" name="Mol. Biol. Evol.">
        <title>Massive expansion of Ubiquitination-related gene families within the Chlamydiae.</title>
        <authorList>
            <person name="Domman D."/>
            <person name="Collingro A."/>
            <person name="Lagkouvardos I."/>
            <person name="Gehre L."/>
            <person name="Weinmaier T."/>
            <person name="Rattei T."/>
            <person name="Subtil A."/>
            <person name="Horn M."/>
        </authorList>
    </citation>
    <scope>NUCLEOTIDE SEQUENCE [LARGE SCALE GENOMIC DNA]</scope>
    <source>
        <strain evidence="2 3">EI2</strain>
    </source>
</reference>
<evidence type="ECO:0000313" key="2">
    <source>
        <dbReference type="EMBL" id="KIC73167.1"/>
    </source>
</evidence>
<dbReference type="AlphaFoldDB" id="A0A0C1K169"/>
<dbReference type="PANTHER" id="PTHR47515:SF2">
    <property type="entry name" value="INTEGRASE CORE DOMAIN PROTEIN"/>
    <property type="match status" value="1"/>
</dbReference>
<dbReference type="PANTHER" id="PTHR47515">
    <property type="entry name" value="LOW CALCIUM RESPONSE LOCUS PROTEIN T"/>
    <property type="match status" value="1"/>
</dbReference>
<dbReference type="Pfam" id="PF13276">
    <property type="entry name" value="HTH_21"/>
    <property type="match status" value="1"/>
</dbReference>
<dbReference type="Proteomes" id="UP000031465">
    <property type="component" value="Unassembled WGS sequence"/>
</dbReference>
<feature type="non-terminal residue" evidence="2">
    <location>
        <position position="173"/>
    </location>
</feature>
<evidence type="ECO:0000259" key="1">
    <source>
        <dbReference type="Pfam" id="PF13276"/>
    </source>
</evidence>